<keyword evidence="3" id="KW-1185">Reference proteome</keyword>
<protein>
    <submittedName>
        <fullName evidence="2">Uncharacterized protein</fullName>
    </submittedName>
</protein>
<name>C9ZGP5_STRSW</name>
<feature type="compositionally biased region" description="Acidic residues" evidence="1">
    <location>
        <begin position="245"/>
        <end position="256"/>
    </location>
</feature>
<sequence>MKSRYGHMPGPTVPGTGSSTILPAVEQRIGSNNQPLAAAAVDPSHIPGLTAPVAVTKEKQEEPEDIKPTEPVEPDEAAPERNEPAAAEAPKPSLDKAPDKAPDAEPAADAAAAEDAEDTQDAADDADDADEADGTVEPADGPVFEAADRRARITADSRGVRLRLDDQECDFGWDEIGAIETESPRFGKRFTITVHTPDRRWYFLEIEAKAKSEHAVWEKQIDEVLDAYFDDEADHGDEGDRASDEAESTETEESADSVDSTP</sequence>
<dbReference type="KEGG" id="scb:SCAB_33921"/>
<gene>
    <name evidence="2" type="ordered locus">SCAB_33921</name>
</gene>
<evidence type="ECO:0000256" key="1">
    <source>
        <dbReference type="SAM" id="MobiDB-lite"/>
    </source>
</evidence>
<reference evidence="2 3" key="1">
    <citation type="journal article" date="2010" name="Mol. Plant Microbe Interact.">
        <title>Streptomyces scabies 87-22 contains a coronafacic acid-like biosynthetic cluster that contributes to plant-microbe interactions.</title>
        <authorList>
            <person name="Bignell D.R."/>
            <person name="Seipke R.F."/>
            <person name="Huguet-Tapia J.C."/>
            <person name="Chambers A.H."/>
            <person name="Parry R.J."/>
            <person name="Loria R."/>
        </authorList>
    </citation>
    <scope>NUCLEOTIDE SEQUENCE [LARGE SCALE GENOMIC DNA]</scope>
    <source>
        <strain evidence="2 3">87.22</strain>
    </source>
</reference>
<dbReference type="AlphaFoldDB" id="C9ZGP5"/>
<dbReference type="eggNOG" id="ENOG5033ZT4">
    <property type="taxonomic scope" value="Bacteria"/>
</dbReference>
<feature type="compositionally biased region" description="Basic and acidic residues" evidence="1">
    <location>
        <begin position="93"/>
        <end position="103"/>
    </location>
</feature>
<feature type="region of interest" description="Disordered" evidence="1">
    <location>
        <begin position="228"/>
        <end position="262"/>
    </location>
</feature>
<feature type="region of interest" description="Disordered" evidence="1">
    <location>
        <begin position="37"/>
        <end position="150"/>
    </location>
</feature>
<feature type="region of interest" description="Disordered" evidence="1">
    <location>
        <begin position="1"/>
        <end position="21"/>
    </location>
</feature>
<dbReference type="EMBL" id="FN554889">
    <property type="protein sequence ID" value="CBG70489.1"/>
    <property type="molecule type" value="Genomic_DNA"/>
</dbReference>
<evidence type="ECO:0000313" key="2">
    <source>
        <dbReference type="EMBL" id="CBG70489.1"/>
    </source>
</evidence>
<dbReference type="STRING" id="680198.SCAB_33921"/>
<evidence type="ECO:0000313" key="3">
    <source>
        <dbReference type="Proteomes" id="UP000001444"/>
    </source>
</evidence>
<feature type="compositionally biased region" description="Acidic residues" evidence="1">
    <location>
        <begin position="112"/>
        <end position="134"/>
    </location>
</feature>
<dbReference type="HOGENOM" id="CLU_079633_0_0_11"/>
<proteinExistence type="predicted"/>
<accession>C9ZGP5</accession>
<feature type="compositionally biased region" description="Basic and acidic residues" evidence="1">
    <location>
        <begin position="56"/>
        <end position="70"/>
    </location>
</feature>
<dbReference type="Proteomes" id="UP000001444">
    <property type="component" value="Chromosome"/>
</dbReference>
<organism evidence="2 3">
    <name type="scientific">Streptomyces scabiei (strain 87.22)</name>
    <dbReference type="NCBI Taxonomy" id="680198"/>
    <lineage>
        <taxon>Bacteria</taxon>
        <taxon>Bacillati</taxon>
        <taxon>Actinomycetota</taxon>
        <taxon>Actinomycetes</taxon>
        <taxon>Kitasatosporales</taxon>
        <taxon>Streptomycetaceae</taxon>
        <taxon>Streptomyces</taxon>
    </lineage>
</organism>